<reference evidence="1" key="1">
    <citation type="submission" date="2020-05" db="EMBL/GenBank/DDBJ databases">
        <title>Mycena genomes resolve the evolution of fungal bioluminescence.</title>
        <authorList>
            <person name="Tsai I.J."/>
        </authorList>
    </citation>
    <scope>NUCLEOTIDE SEQUENCE</scope>
    <source>
        <strain evidence="1">160909Yilan</strain>
    </source>
</reference>
<dbReference type="InterPro" id="IPR032675">
    <property type="entry name" value="LRR_dom_sf"/>
</dbReference>
<proteinExistence type="predicted"/>
<dbReference type="AlphaFoldDB" id="A0A8H6ZB38"/>
<organism evidence="1 2">
    <name type="scientific">Mycena sanguinolenta</name>
    <dbReference type="NCBI Taxonomy" id="230812"/>
    <lineage>
        <taxon>Eukaryota</taxon>
        <taxon>Fungi</taxon>
        <taxon>Dikarya</taxon>
        <taxon>Basidiomycota</taxon>
        <taxon>Agaricomycotina</taxon>
        <taxon>Agaricomycetes</taxon>
        <taxon>Agaricomycetidae</taxon>
        <taxon>Agaricales</taxon>
        <taxon>Marasmiineae</taxon>
        <taxon>Mycenaceae</taxon>
        <taxon>Mycena</taxon>
    </lineage>
</organism>
<accession>A0A8H6ZB38</accession>
<evidence type="ECO:0008006" key="3">
    <source>
        <dbReference type="Google" id="ProtNLM"/>
    </source>
</evidence>
<comment type="caution">
    <text evidence="1">The sequence shown here is derived from an EMBL/GenBank/DDBJ whole genome shotgun (WGS) entry which is preliminary data.</text>
</comment>
<dbReference type="EMBL" id="JACAZH010000002">
    <property type="protein sequence ID" value="KAF7374264.1"/>
    <property type="molecule type" value="Genomic_DNA"/>
</dbReference>
<protein>
    <recommendedName>
        <fullName evidence="3">F-box domain-containing protein</fullName>
    </recommendedName>
</protein>
<evidence type="ECO:0000313" key="1">
    <source>
        <dbReference type="EMBL" id="KAF7374264.1"/>
    </source>
</evidence>
<dbReference type="OrthoDB" id="3543113at2759"/>
<gene>
    <name evidence="1" type="ORF">MSAN_00309400</name>
</gene>
<dbReference type="Gene3D" id="3.80.10.10">
    <property type="entry name" value="Ribonuclease Inhibitor"/>
    <property type="match status" value="1"/>
</dbReference>
<dbReference type="Proteomes" id="UP000623467">
    <property type="component" value="Unassembled WGS sequence"/>
</dbReference>
<sequence>MHRALQIPELVQLVCAKLYPRFPRASALQSLYSLAQVCRIFSAFALDCLWARQDTLVNILLCMPADLWEVNGSGRQRRLRARRAIEPADWTRFHVYAHRIKSFSFSDHDDPTHDAWSPVFEMLSAAIDTQHIFPNLQALMWIVRGSNSWFCQVRLLLCPRIKTLMLGVLETPAHLALLPTLPKRCPLLVSVTLTTVPQFHVNCRPRSLMVCGMIFLERLTVASIDQSAFEHLSQLPTLKSLTLQNTPNFFPSRAADSSRFPKLCTLTLRQISHDFLTAFIEMNDVWSFVQLTAYMTSTPTATATARLYALIGAKCDPTILSTLTLAVPDSSPEFLPVDLLARGIHVFLVPVGGFSLDDTSIETLAKAWPQICTLRLSGSRYRGPPSRVTLGGLSAVARHCPRLMYLATPFDASVVPDEGAVLANAELQWLDVEDAVLLEVIDTSRQGEVAEEVRERADHLHALWKEVEKLHPTARARAAMADEFGGAAL</sequence>
<evidence type="ECO:0000313" key="2">
    <source>
        <dbReference type="Proteomes" id="UP000623467"/>
    </source>
</evidence>
<name>A0A8H6ZB38_9AGAR</name>
<keyword evidence="2" id="KW-1185">Reference proteome</keyword>